<dbReference type="Gene3D" id="3.40.630.30">
    <property type="match status" value="1"/>
</dbReference>
<dbReference type="InterPro" id="IPR016181">
    <property type="entry name" value="Acyl_CoA_acyltransferase"/>
</dbReference>
<reference evidence="4" key="1">
    <citation type="journal article" date="2014" name="Int. J. Syst. Evol. Microbiol.">
        <title>Complete genome sequence of Corynebacterium casei LMG S-19264T (=DSM 44701T), isolated from a smear-ripened cheese.</title>
        <authorList>
            <consortium name="US DOE Joint Genome Institute (JGI-PGF)"/>
            <person name="Walter F."/>
            <person name="Albersmeier A."/>
            <person name="Kalinowski J."/>
            <person name="Ruckert C."/>
        </authorList>
    </citation>
    <scope>NUCLEOTIDE SEQUENCE</scope>
    <source>
        <strain evidence="4">KCTC 12113</strain>
    </source>
</reference>
<evidence type="ECO:0000313" key="5">
    <source>
        <dbReference type="Proteomes" id="UP000634668"/>
    </source>
</evidence>
<evidence type="ECO:0000256" key="1">
    <source>
        <dbReference type="ARBA" id="ARBA00022679"/>
    </source>
</evidence>
<keyword evidence="5" id="KW-1185">Reference proteome</keyword>
<dbReference type="Proteomes" id="UP000634668">
    <property type="component" value="Unassembled WGS sequence"/>
</dbReference>
<feature type="domain" description="N-acetyltransferase" evidence="3">
    <location>
        <begin position="3"/>
        <end position="171"/>
    </location>
</feature>
<name>A0A918MMG6_9FLAO</name>
<keyword evidence="2" id="KW-0012">Acyltransferase</keyword>
<sequence>MEIQIILCSVSDLAALINLGKCTFTESFEEQNNPDDFNHYLETAFCRTEILKDLEDPNTSYYFVTKDAIKVGYFKVNQAKSQTDIKDDLALELERIYVLKEFQGNGIGGRILNWVIKKARFLNKKYLWLGVWEYNLKAINFYKQNGFKKFGTHPYYIGKDKQTDWLMKYEL</sequence>
<evidence type="ECO:0000256" key="2">
    <source>
        <dbReference type="ARBA" id="ARBA00023315"/>
    </source>
</evidence>
<dbReference type="Pfam" id="PF00583">
    <property type="entry name" value="Acetyltransf_1"/>
    <property type="match status" value="1"/>
</dbReference>
<reference evidence="4" key="2">
    <citation type="submission" date="2020-09" db="EMBL/GenBank/DDBJ databases">
        <authorList>
            <person name="Sun Q."/>
            <person name="Kim S."/>
        </authorList>
    </citation>
    <scope>NUCLEOTIDE SEQUENCE</scope>
    <source>
        <strain evidence="4">KCTC 12113</strain>
    </source>
</reference>
<keyword evidence="1" id="KW-0808">Transferase</keyword>
<dbReference type="RefSeq" id="WP_026813604.1">
    <property type="nucleotide sequence ID" value="NZ_BMWP01000016.1"/>
</dbReference>
<dbReference type="AlphaFoldDB" id="A0A918MMG6"/>
<dbReference type="PROSITE" id="PS51186">
    <property type="entry name" value="GNAT"/>
    <property type="match status" value="1"/>
</dbReference>
<evidence type="ECO:0000259" key="3">
    <source>
        <dbReference type="PROSITE" id="PS51186"/>
    </source>
</evidence>
<proteinExistence type="predicted"/>
<dbReference type="PANTHER" id="PTHR42919">
    <property type="entry name" value="N-ALPHA-ACETYLTRANSFERASE"/>
    <property type="match status" value="1"/>
</dbReference>
<dbReference type="InterPro" id="IPR000182">
    <property type="entry name" value="GNAT_dom"/>
</dbReference>
<dbReference type="CDD" id="cd04301">
    <property type="entry name" value="NAT_SF"/>
    <property type="match status" value="1"/>
</dbReference>
<dbReference type="PANTHER" id="PTHR42919:SF8">
    <property type="entry name" value="N-ALPHA-ACETYLTRANSFERASE 50"/>
    <property type="match status" value="1"/>
</dbReference>
<protein>
    <submittedName>
        <fullName evidence="4">N-acetyltransferase</fullName>
    </submittedName>
</protein>
<evidence type="ECO:0000313" key="4">
    <source>
        <dbReference type="EMBL" id="GGW38649.1"/>
    </source>
</evidence>
<dbReference type="SUPFAM" id="SSF55729">
    <property type="entry name" value="Acyl-CoA N-acyltransferases (Nat)"/>
    <property type="match status" value="1"/>
</dbReference>
<comment type="caution">
    <text evidence="4">The sequence shown here is derived from an EMBL/GenBank/DDBJ whole genome shotgun (WGS) entry which is preliminary data.</text>
</comment>
<dbReference type="InterPro" id="IPR051556">
    <property type="entry name" value="N-term/lysine_N-AcTrnsfr"/>
</dbReference>
<accession>A0A918MMG6</accession>
<dbReference type="GO" id="GO:0016747">
    <property type="term" value="F:acyltransferase activity, transferring groups other than amino-acyl groups"/>
    <property type="evidence" value="ECO:0007669"/>
    <property type="project" value="InterPro"/>
</dbReference>
<organism evidence="4 5">
    <name type="scientific">Arenibacter certesii</name>
    <dbReference type="NCBI Taxonomy" id="228955"/>
    <lineage>
        <taxon>Bacteria</taxon>
        <taxon>Pseudomonadati</taxon>
        <taxon>Bacteroidota</taxon>
        <taxon>Flavobacteriia</taxon>
        <taxon>Flavobacteriales</taxon>
        <taxon>Flavobacteriaceae</taxon>
        <taxon>Arenibacter</taxon>
    </lineage>
</organism>
<dbReference type="EMBL" id="BMWP01000016">
    <property type="protein sequence ID" value="GGW38649.1"/>
    <property type="molecule type" value="Genomic_DNA"/>
</dbReference>
<gene>
    <name evidence="4" type="ORF">GCM10007383_24230</name>
</gene>